<reference evidence="3 4" key="1">
    <citation type="submission" date="2016-08" db="EMBL/GenBank/DDBJ databases">
        <title>Whole genome shotgun sequence of Pichia membranifaciens KS47-1.</title>
        <authorList>
            <person name="Konishi M."/>
            <person name="Ishida M."/>
            <person name="Arakawa T."/>
            <person name="Kato Y."/>
            <person name="Horiuchi J."/>
        </authorList>
    </citation>
    <scope>NUCLEOTIDE SEQUENCE [LARGE SCALE GENOMIC DNA]</scope>
    <source>
        <strain evidence="3 4">KS47-1</strain>
    </source>
</reference>
<dbReference type="PROSITE" id="PS50405">
    <property type="entry name" value="GST_CTER"/>
    <property type="match status" value="1"/>
</dbReference>
<evidence type="ECO:0000256" key="1">
    <source>
        <dbReference type="RuleBase" id="RU003494"/>
    </source>
</evidence>
<evidence type="ECO:0000259" key="2">
    <source>
        <dbReference type="PROSITE" id="PS50405"/>
    </source>
</evidence>
<evidence type="ECO:0000313" key="3">
    <source>
        <dbReference type="EMBL" id="GAV30035.1"/>
    </source>
</evidence>
<organism evidence="3 4">
    <name type="scientific">Pichia membranifaciens</name>
    <dbReference type="NCBI Taxonomy" id="4926"/>
    <lineage>
        <taxon>Eukaryota</taxon>
        <taxon>Fungi</taxon>
        <taxon>Dikarya</taxon>
        <taxon>Ascomycota</taxon>
        <taxon>Saccharomycotina</taxon>
        <taxon>Pichiomycetes</taxon>
        <taxon>Pichiales</taxon>
        <taxon>Pichiaceae</taxon>
        <taxon>Pichia</taxon>
    </lineage>
</organism>
<dbReference type="SUPFAM" id="SSF47616">
    <property type="entry name" value="GST C-terminal domain-like"/>
    <property type="match status" value="1"/>
</dbReference>
<dbReference type="GO" id="GO:0005737">
    <property type="term" value="C:cytoplasm"/>
    <property type="evidence" value="ECO:0007669"/>
    <property type="project" value="TreeGrafter"/>
</dbReference>
<keyword evidence="4" id="KW-1185">Reference proteome</keyword>
<dbReference type="CDD" id="cd03044">
    <property type="entry name" value="GST_N_EF1Bgamma"/>
    <property type="match status" value="1"/>
</dbReference>
<proteinExistence type="inferred from homology"/>
<dbReference type="Pfam" id="PF00043">
    <property type="entry name" value="GST_C"/>
    <property type="match status" value="1"/>
</dbReference>
<dbReference type="PANTHER" id="PTHR43986">
    <property type="entry name" value="ELONGATION FACTOR 1-GAMMA"/>
    <property type="match status" value="1"/>
</dbReference>
<sequence length="191" mass="21626">MTFGTLYYNPDYARSNWLVALGNYLGLSIKGKVASDCPEFPELFPLKRTPAFISSDGYKLTESLAVAFYIINSSSKPEFAGRTVKEQANNWRWYSYLTSDMVSSVGSIFYAKTEEEKVAATRVINQNLDYINNSLSNSDFLVGDNILVCDIFARSFFTMLEHFNIDYSNYDNIEKYVSAVAKHPIFSTPKA</sequence>
<dbReference type="InterPro" id="IPR050802">
    <property type="entry name" value="EF-GSTs"/>
</dbReference>
<evidence type="ECO:0000313" key="4">
    <source>
        <dbReference type="Proteomes" id="UP000186136"/>
    </source>
</evidence>
<comment type="similarity">
    <text evidence="1">Belongs to the GST superfamily.</text>
</comment>
<dbReference type="InterPro" id="IPR010987">
    <property type="entry name" value="Glutathione-S-Trfase_C-like"/>
</dbReference>
<dbReference type="Gene3D" id="3.40.30.10">
    <property type="entry name" value="Glutaredoxin"/>
    <property type="match status" value="1"/>
</dbReference>
<dbReference type="InterPro" id="IPR036249">
    <property type="entry name" value="Thioredoxin-like_sf"/>
</dbReference>
<dbReference type="Proteomes" id="UP000186136">
    <property type="component" value="Unassembled WGS sequence"/>
</dbReference>
<accession>A0A1Q2YKI1</accession>
<name>A0A1Q2YKI1_9ASCO</name>
<protein>
    <recommendedName>
        <fullName evidence="2">GST C-terminal domain-containing protein</fullName>
    </recommendedName>
</protein>
<dbReference type="SUPFAM" id="SSF52833">
    <property type="entry name" value="Thioredoxin-like"/>
    <property type="match status" value="1"/>
</dbReference>
<dbReference type="EMBL" id="BDGI01000157">
    <property type="protein sequence ID" value="GAV30035.1"/>
    <property type="molecule type" value="Genomic_DNA"/>
</dbReference>
<dbReference type="PANTHER" id="PTHR43986:SF1">
    <property type="entry name" value="ELONGATION FACTOR 1-GAMMA"/>
    <property type="match status" value="1"/>
</dbReference>
<dbReference type="Gene3D" id="1.20.1050.10">
    <property type="match status" value="1"/>
</dbReference>
<dbReference type="OrthoDB" id="249703at2759"/>
<feature type="domain" description="GST C-terminal" evidence="2">
    <location>
        <begin position="83"/>
        <end position="191"/>
    </location>
</feature>
<dbReference type="GO" id="GO:0005634">
    <property type="term" value="C:nucleus"/>
    <property type="evidence" value="ECO:0007669"/>
    <property type="project" value="TreeGrafter"/>
</dbReference>
<dbReference type="InterPro" id="IPR004046">
    <property type="entry name" value="GST_C"/>
</dbReference>
<comment type="caution">
    <text evidence="3">The sequence shown here is derived from an EMBL/GenBank/DDBJ whole genome shotgun (WGS) entry which is preliminary data.</text>
</comment>
<dbReference type="GO" id="GO:0006414">
    <property type="term" value="P:translational elongation"/>
    <property type="evidence" value="ECO:0007669"/>
    <property type="project" value="TreeGrafter"/>
</dbReference>
<dbReference type="InterPro" id="IPR004045">
    <property type="entry name" value="Glutathione_S-Trfase_N"/>
</dbReference>
<gene>
    <name evidence="3" type="ORF">PMKS-003541</name>
</gene>
<dbReference type="InterPro" id="IPR036282">
    <property type="entry name" value="Glutathione-S-Trfase_C_sf"/>
</dbReference>
<dbReference type="FunFam" id="3.40.30.10:FF:000142">
    <property type="entry name" value="Elongation factor 1 gamma"/>
    <property type="match status" value="1"/>
</dbReference>
<dbReference type="AlphaFoldDB" id="A0A1Q2YKI1"/>
<dbReference type="Pfam" id="PF02798">
    <property type="entry name" value="GST_N"/>
    <property type="match status" value="1"/>
</dbReference>